<evidence type="ECO:0000313" key="2">
    <source>
        <dbReference type="Proteomes" id="UP001066276"/>
    </source>
</evidence>
<gene>
    <name evidence="1" type="ORF">NDU88_007068</name>
</gene>
<reference evidence="1" key="1">
    <citation type="journal article" date="2022" name="bioRxiv">
        <title>Sequencing and chromosome-scale assembly of the giantPleurodeles waltlgenome.</title>
        <authorList>
            <person name="Brown T."/>
            <person name="Elewa A."/>
            <person name="Iarovenko S."/>
            <person name="Subramanian E."/>
            <person name="Araus A.J."/>
            <person name="Petzold A."/>
            <person name="Susuki M."/>
            <person name="Suzuki K.-i.T."/>
            <person name="Hayashi T."/>
            <person name="Toyoda A."/>
            <person name="Oliveira C."/>
            <person name="Osipova E."/>
            <person name="Leigh N.D."/>
            <person name="Simon A."/>
            <person name="Yun M.H."/>
        </authorList>
    </citation>
    <scope>NUCLEOTIDE SEQUENCE</scope>
    <source>
        <strain evidence="1">20211129_DDA</strain>
        <tissue evidence="1">Liver</tissue>
    </source>
</reference>
<dbReference type="Proteomes" id="UP001066276">
    <property type="component" value="Chromosome 11"/>
</dbReference>
<keyword evidence="2" id="KW-1185">Reference proteome</keyword>
<proteinExistence type="predicted"/>
<accession>A0AAV7LS91</accession>
<dbReference type="EMBL" id="JANPWB010000015">
    <property type="protein sequence ID" value="KAJ1093982.1"/>
    <property type="molecule type" value="Genomic_DNA"/>
</dbReference>
<sequence length="154" mass="17282">MTWDCSALREYWEGVLVTLRGFTWVALKSSVEHCLLGVLPTLKRGGRIHHRLGQLGLVLAKRRVAIHWIRSTAPVSGRWLANAQEWGGDGERHLRVVRMDDSDEQDVAVVRPSVRDRPRGTCLTHRLRGPGIGGIPHDQPGIGLDMKPNEPFMI</sequence>
<protein>
    <submittedName>
        <fullName evidence="1">Uncharacterized protein</fullName>
    </submittedName>
</protein>
<organism evidence="1 2">
    <name type="scientific">Pleurodeles waltl</name>
    <name type="common">Iberian ribbed newt</name>
    <dbReference type="NCBI Taxonomy" id="8319"/>
    <lineage>
        <taxon>Eukaryota</taxon>
        <taxon>Metazoa</taxon>
        <taxon>Chordata</taxon>
        <taxon>Craniata</taxon>
        <taxon>Vertebrata</taxon>
        <taxon>Euteleostomi</taxon>
        <taxon>Amphibia</taxon>
        <taxon>Batrachia</taxon>
        <taxon>Caudata</taxon>
        <taxon>Salamandroidea</taxon>
        <taxon>Salamandridae</taxon>
        <taxon>Pleurodelinae</taxon>
        <taxon>Pleurodeles</taxon>
    </lineage>
</organism>
<name>A0AAV7LS91_PLEWA</name>
<dbReference type="AlphaFoldDB" id="A0AAV7LS91"/>
<comment type="caution">
    <text evidence="1">The sequence shown here is derived from an EMBL/GenBank/DDBJ whole genome shotgun (WGS) entry which is preliminary data.</text>
</comment>
<evidence type="ECO:0000313" key="1">
    <source>
        <dbReference type="EMBL" id="KAJ1093982.1"/>
    </source>
</evidence>